<sequence length="38" mass="4898">MTWRRRRREPTTWRRSSTGARPHTSTSRWKITRRSWRR</sequence>
<accession>A0A0A9EQA6</accession>
<protein>
    <submittedName>
        <fullName evidence="2">Uncharacterized protein</fullName>
    </submittedName>
</protein>
<proteinExistence type="predicted"/>
<evidence type="ECO:0000313" key="2">
    <source>
        <dbReference type="EMBL" id="JAE02940.1"/>
    </source>
</evidence>
<evidence type="ECO:0000256" key="1">
    <source>
        <dbReference type="SAM" id="MobiDB-lite"/>
    </source>
</evidence>
<dbReference type="AlphaFoldDB" id="A0A0A9EQA6"/>
<reference evidence="2" key="1">
    <citation type="submission" date="2014-09" db="EMBL/GenBank/DDBJ databases">
        <authorList>
            <person name="Magalhaes I.L.F."/>
            <person name="Oliveira U."/>
            <person name="Santos F.R."/>
            <person name="Vidigal T.H.D.A."/>
            <person name="Brescovit A.D."/>
            <person name="Santos A.J."/>
        </authorList>
    </citation>
    <scope>NUCLEOTIDE SEQUENCE</scope>
    <source>
        <tissue evidence="2">Shoot tissue taken approximately 20 cm above the soil surface</tissue>
    </source>
</reference>
<dbReference type="EMBL" id="GBRH01194956">
    <property type="protein sequence ID" value="JAE02940.1"/>
    <property type="molecule type" value="Transcribed_RNA"/>
</dbReference>
<feature type="region of interest" description="Disordered" evidence="1">
    <location>
        <begin position="1"/>
        <end position="38"/>
    </location>
</feature>
<organism evidence="2">
    <name type="scientific">Arundo donax</name>
    <name type="common">Giant reed</name>
    <name type="synonym">Donax arundinaceus</name>
    <dbReference type="NCBI Taxonomy" id="35708"/>
    <lineage>
        <taxon>Eukaryota</taxon>
        <taxon>Viridiplantae</taxon>
        <taxon>Streptophyta</taxon>
        <taxon>Embryophyta</taxon>
        <taxon>Tracheophyta</taxon>
        <taxon>Spermatophyta</taxon>
        <taxon>Magnoliopsida</taxon>
        <taxon>Liliopsida</taxon>
        <taxon>Poales</taxon>
        <taxon>Poaceae</taxon>
        <taxon>PACMAD clade</taxon>
        <taxon>Arundinoideae</taxon>
        <taxon>Arundineae</taxon>
        <taxon>Arundo</taxon>
    </lineage>
</organism>
<reference evidence="2" key="2">
    <citation type="journal article" date="2015" name="Data Brief">
        <title>Shoot transcriptome of the giant reed, Arundo donax.</title>
        <authorList>
            <person name="Barrero R.A."/>
            <person name="Guerrero F.D."/>
            <person name="Moolhuijzen P."/>
            <person name="Goolsby J.A."/>
            <person name="Tidwell J."/>
            <person name="Bellgard S.E."/>
            <person name="Bellgard M.I."/>
        </authorList>
    </citation>
    <scope>NUCLEOTIDE SEQUENCE</scope>
    <source>
        <tissue evidence="2">Shoot tissue taken approximately 20 cm above the soil surface</tissue>
    </source>
</reference>
<name>A0A0A9EQA6_ARUDO</name>